<dbReference type="RefSeq" id="XP_025477065.1">
    <property type="nucleotide sequence ID" value="XM_025629083.1"/>
</dbReference>
<reference evidence="1" key="1">
    <citation type="submission" date="2016-12" db="EMBL/GenBank/DDBJ databases">
        <title>The genomes of Aspergillus section Nigri reveals drivers in fungal speciation.</title>
        <authorList>
            <consortium name="DOE Joint Genome Institute"/>
            <person name="Vesth T.C."/>
            <person name="Nybo J."/>
            <person name="Theobald S."/>
            <person name="Brandl J."/>
            <person name="Frisvad J.C."/>
            <person name="Nielsen K.F."/>
            <person name="Lyhne E.K."/>
            <person name="Kogle M.E."/>
            <person name="Kuo A."/>
            <person name="Riley R."/>
            <person name="Clum A."/>
            <person name="Nolan M."/>
            <person name="Lipzen A."/>
            <person name="Salamov A."/>
            <person name="Henrissat B."/>
            <person name="Wiebenga A."/>
            <person name="De Vries R.P."/>
            <person name="Grigoriev I.V."/>
            <person name="Mortensen U.H."/>
            <person name="Andersen M.R."/>
            <person name="Baker S.E."/>
        </authorList>
    </citation>
    <scope>NUCLEOTIDE SEQUENCE [LARGE SCALE GENOMIC DNA]</scope>
    <source>
        <strain evidence="1">CBS 115656</strain>
    </source>
</reference>
<organism evidence="1 2">
    <name type="scientific">Aspergillus neoniger (strain CBS 115656)</name>
    <dbReference type="NCBI Taxonomy" id="1448310"/>
    <lineage>
        <taxon>Eukaryota</taxon>
        <taxon>Fungi</taxon>
        <taxon>Dikarya</taxon>
        <taxon>Ascomycota</taxon>
        <taxon>Pezizomycotina</taxon>
        <taxon>Eurotiomycetes</taxon>
        <taxon>Eurotiomycetidae</taxon>
        <taxon>Eurotiales</taxon>
        <taxon>Aspergillaceae</taxon>
        <taxon>Aspergillus</taxon>
        <taxon>Aspergillus subgen. Circumdati</taxon>
    </lineage>
</organism>
<dbReference type="EMBL" id="KZ821472">
    <property type="protein sequence ID" value="PYH31587.1"/>
    <property type="molecule type" value="Genomic_DNA"/>
</dbReference>
<proteinExistence type="predicted"/>
<dbReference type="AlphaFoldDB" id="A0A318YDB5"/>
<accession>A0A318YDB5</accession>
<sequence>MQNVPVGNSSPSGNARYVSHTTTTVPATQEIQPATTLVGQQPGNNAHFSSVLVEDPAAAFPFHIDPVNQNLPGYPTAMAPPPAINNFDPSQLALRLDAYQPRVEIPEQFFVNHQPMAPLPEAPAGLPALAHSTHGGLRQQPPNPEMLPFSANGKAVRIHEPLAGKKSCSDMSKTSISLLGLTLAKFAVGDSTKRTIEQPICAVGIGWNGLRECIVREAEGLART</sequence>
<dbReference type="GeneID" id="37131539"/>
<gene>
    <name evidence="1" type="ORF">BO87DRAFT_461348</name>
</gene>
<dbReference type="OrthoDB" id="4484693at2759"/>
<keyword evidence="2" id="KW-1185">Reference proteome</keyword>
<name>A0A318YDB5_ASPNB</name>
<evidence type="ECO:0000313" key="1">
    <source>
        <dbReference type="EMBL" id="PYH31587.1"/>
    </source>
</evidence>
<dbReference type="Proteomes" id="UP000247647">
    <property type="component" value="Unassembled WGS sequence"/>
</dbReference>
<protein>
    <submittedName>
        <fullName evidence="1">Uncharacterized protein</fullName>
    </submittedName>
</protein>
<evidence type="ECO:0000313" key="2">
    <source>
        <dbReference type="Proteomes" id="UP000247647"/>
    </source>
</evidence>